<evidence type="ECO:0000256" key="2">
    <source>
        <dbReference type="ARBA" id="ARBA00022448"/>
    </source>
</evidence>
<dbReference type="PANTHER" id="PTHR43386">
    <property type="entry name" value="OLIGOPEPTIDE TRANSPORT SYSTEM PERMEASE PROTEIN APPC"/>
    <property type="match status" value="1"/>
</dbReference>
<dbReference type="PROSITE" id="PS50928">
    <property type="entry name" value="ABC_TM1"/>
    <property type="match status" value="1"/>
</dbReference>
<comment type="subcellular location">
    <subcellularLocation>
        <location evidence="1 10">Cell membrane</location>
        <topology evidence="1 10">Multi-pass membrane protein</topology>
    </subcellularLocation>
</comment>
<evidence type="ECO:0000256" key="4">
    <source>
        <dbReference type="ARBA" id="ARBA00022692"/>
    </source>
</evidence>
<dbReference type="SUPFAM" id="SSF161098">
    <property type="entry name" value="MetI-like"/>
    <property type="match status" value="1"/>
</dbReference>
<feature type="transmembrane region" description="Helical" evidence="10">
    <location>
        <begin position="215"/>
        <end position="240"/>
    </location>
</feature>
<reference evidence="12" key="1">
    <citation type="submission" date="2022-08" db="EMBL/GenBank/DDBJ databases">
        <title>Alicyclobacillus fastidiosus DSM 17978, complete genome.</title>
        <authorList>
            <person name="Wang Q."/>
            <person name="Cai R."/>
            <person name="Wang Z."/>
        </authorList>
    </citation>
    <scope>NUCLEOTIDE SEQUENCE</scope>
    <source>
        <strain evidence="12">DSM 17978</strain>
    </source>
</reference>
<keyword evidence="8 10" id="KW-0472">Membrane</keyword>
<keyword evidence="13" id="KW-1185">Reference proteome</keyword>
<organism evidence="12 13">
    <name type="scientific">Alicyclobacillus fastidiosus</name>
    <dbReference type="NCBI Taxonomy" id="392011"/>
    <lineage>
        <taxon>Bacteria</taxon>
        <taxon>Bacillati</taxon>
        <taxon>Bacillota</taxon>
        <taxon>Bacilli</taxon>
        <taxon>Bacillales</taxon>
        <taxon>Alicyclobacillaceae</taxon>
        <taxon>Alicyclobacillus</taxon>
    </lineage>
</organism>
<feature type="transmembrane region" description="Helical" evidence="10">
    <location>
        <begin position="260"/>
        <end position="283"/>
    </location>
</feature>
<name>A0ABY6ZG88_9BACL</name>
<keyword evidence="3" id="KW-1003">Cell membrane</keyword>
<evidence type="ECO:0000256" key="8">
    <source>
        <dbReference type="ARBA" id="ARBA00023136"/>
    </source>
</evidence>
<evidence type="ECO:0000256" key="3">
    <source>
        <dbReference type="ARBA" id="ARBA00022475"/>
    </source>
</evidence>
<proteinExistence type="inferred from homology"/>
<dbReference type="RefSeq" id="WP_268005420.1">
    <property type="nucleotide sequence ID" value="NZ_BSUT01000001.1"/>
</dbReference>
<evidence type="ECO:0000256" key="10">
    <source>
        <dbReference type="RuleBase" id="RU363032"/>
    </source>
</evidence>
<sequence length="299" mass="31948">MVIIVPEMGKTGLARPKGTAAKRFWKRFSRNRLAVAGLGVLVVIVVSATLSGVIAPYNPTQSDFMHVYSDPSWRHWLGTDELGRDMLSRILVGLRSACAVGFGAEVVELTIGILVGAIAGYLGGVVDNVLMRVVDIVYAFPSFLFSIILVVLLGHNLGAILIAVAATSWVGMARVVRSQVMKVRQSGFVEASLGMGASWWRIVTRYIIPNSMGPILVAVTFGIPANMMAEAGLSVVGLGIEPPTPDLGELIIAGQSAMFSYPYLLLGPVIVFAVTLISFALLGDGLRDVFDSKSSRRGR</sequence>
<evidence type="ECO:0000313" key="13">
    <source>
        <dbReference type="Proteomes" id="UP001164761"/>
    </source>
</evidence>
<evidence type="ECO:0000256" key="7">
    <source>
        <dbReference type="ARBA" id="ARBA00022989"/>
    </source>
</evidence>
<evidence type="ECO:0000259" key="11">
    <source>
        <dbReference type="PROSITE" id="PS50928"/>
    </source>
</evidence>
<feature type="transmembrane region" description="Helical" evidence="10">
    <location>
        <begin position="159"/>
        <end position="176"/>
    </location>
</feature>
<evidence type="ECO:0000256" key="9">
    <source>
        <dbReference type="ARBA" id="ARBA00024202"/>
    </source>
</evidence>
<dbReference type="InterPro" id="IPR000515">
    <property type="entry name" value="MetI-like"/>
</dbReference>
<evidence type="ECO:0000313" key="12">
    <source>
        <dbReference type="EMBL" id="WAH41512.1"/>
    </source>
</evidence>
<feature type="transmembrane region" description="Helical" evidence="10">
    <location>
        <begin position="133"/>
        <end position="153"/>
    </location>
</feature>
<keyword evidence="6" id="KW-0653">Protein transport</keyword>
<keyword evidence="7 10" id="KW-1133">Transmembrane helix</keyword>
<dbReference type="InterPro" id="IPR025966">
    <property type="entry name" value="OppC_N"/>
</dbReference>
<dbReference type="Pfam" id="PF00528">
    <property type="entry name" value="BPD_transp_1"/>
    <property type="match status" value="1"/>
</dbReference>
<dbReference type="InterPro" id="IPR050366">
    <property type="entry name" value="BP-dependent_transpt_permease"/>
</dbReference>
<dbReference type="Gene3D" id="1.10.3720.10">
    <property type="entry name" value="MetI-like"/>
    <property type="match status" value="1"/>
</dbReference>
<evidence type="ECO:0000256" key="1">
    <source>
        <dbReference type="ARBA" id="ARBA00004651"/>
    </source>
</evidence>
<feature type="transmembrane region" description="Helical" evidence="10">
    <location>
        <begin position="109"/>
        <end position="126"/>
    </location>
</feature>
<keyword evidence="4 10" id="KW-0812">Transmembrane</keyword>
<dbReference type="Pfam" id="PF12911">
    <property type="entry name" value="OppC_N"/>
    <property type="match status" value="1"/>
</dbReference>
<dbReference type="CDD" id="cd06261">
    <property type="entry name" value="TM_PBP2"/>
    <property type="match status" value="1"/>
</dbReference>
<evidence type="ECO:0000256" key="5">
    <source>
        <dbReference type="ARBA" id="ARBA00022856"/>
    </source>
</evidence>
<dbReference type="EMBL" id="CP104067">
    <property type="protein sequence ID" value="WAH41512.1"/>
    <property type="molecule type" value="Genomic_DNA"/>
</dbReference>
<evidence type="ECO:0000256" key="6">
    <source>
        <dbReference type="ARBA" id="ARBA00022927"/>
    </source>
</evidence>
<dbReference type="Proteomes" id="UP001164761">
    <property type="component" value="Chromosome"/>
</dbReference>
<comment type="similarity">
    <text evidence="9">Belongs to the binding-protein-dependent transport system permease family. OppBC subfamily.</text>
</comment>
<gene>
    <name evidence="12" type="ORF">NZD89_25270</name>
</gene>
<dbReference type="PANTHER" id="PTHR43386:SF24">
    <property type="entry name" value="OLIGOPEPTIDE TRANSPORT SYSTEM PERMEASE PROTEIN AMID"/>
    <property type="match status" value="1"/>
</dbReference>
<keyword evidence="5" id="KW-0571">Peptide transport</keyword>
<protein>
    <submittedName>
        <fullName evidence="12">ABC transporter permease</fullName>
    </submittedName>
</protein>
<dbReference type="InterPro" id="IPR035906">
    <property type="entry name" value="MetI-like_sf"/>
</dbReference>
<accession>A0ABY6ZG88</accession>
<feature type="domain" description="ABC transmembrane type-1" evidence="11">
    <location>
        <begin position="94"/>
        <end position="282"/>
    </location>
</feature>
<keyword evidence="2 10" id="KW-0813">Transport</keyword>
<feature type="transmembrane region" description="Helical" evidence="10">
    <location>
        <begin position="33"/>
        <end position="55"/>
    </location>
</feature>